<dbReference type="InterPro" id="IPR001079">
    <property type="entry name" value="Galectin_CRD"/>
</dbReference>
<keyword evidence="1" id="KW-0430">Lectin</keyword>
<evidence type="ECO:0000313" key="4">
    <source>
        <dbReference type="Proteomes" id="UP000580250"/>
    </source>
</evidence>
<sequence>MQNIVKEAKNIEFYNIYINGKECHRYIGGFPFWSTNWIQVKGDAVLLEEPFITSPKLQLKETEKIYKYELNQLPFIGSTFCLEGTLPQSSDVEGIEKLEISLMHESNDESERFGDTLLKMKFQFSAEHGESWLKISSRLHEKNYINLKKYANPIGLSVVELTVRINVEESYFKIYFNDGKTFIKYNYVAPPWMVNWIMVRGNIDNVKFGNDAERCSKYISKPLPPHITKIENLKEEEYISVKGKVTKLDENILINFYYGALGWDENKNYFCDGVKPLKPKLEIGQIINMVFLATETKFEIYYDDQEIYQFELPLWAIQYVVVTGPLANIEGRDRIAVIRK</sequence>
<organism evidence="3 4">
    <name type="scientific">Meloidogyne enterolobii</name>
    <name type="common">Root-knot nematode worm</name>
    <name type="synonym">Meloidogyne mayaguensis</name>
    <dbReference type="NCBI Taxonomy" id="390850"/>
    <lineage>
        <taxon>Eukaryota</taxon>
        <taxon>Metazoa</taxon>
        <taxon>Ecdysozoa</taxon>
        <taxon>Nematoda</taxon>
        <taxon>Chromadorea</taxon>
        <taxon>Rhabditida</taxon>
        <taxon>Tylenchina</taxon>
        <taxon>Tylenchomorpha</taxon>
        <taxon>Tylenchoidea</taxon>
        <taxon>Meloidogynidae</taxon>
        <taxon>Meloidogyninae</taxon>
        <taxon>Meloidogyne</taxon>
    </lineage>
</organism>
<dbReference type="Proteomes" id="UP000580250">
    <property type="component" value="Unassembled WGS sequence"/>
</dbReference>
<dbReference type="Gene3D" id="2.60.120.200">
    <property type="match status" value="1"/>
</dbReference>
<dbReference type="AlphaFoldDB" id="A0A6V7X4N5"/>
<gene>
    <name evidence="3" type="ORF">MENT_LOCUS47205</name>
</gene>
<feature type="domain" description="Galectin" evidence="2">
    <location>
        <begin position="66"/>
        <end position="209"/>
    </location>
</feature>
<dbReference type="PROSITE" id="PS51304">
    <property type="entry name" value="GALECTIN"/>
    <property type="match status" value="1"/>
</dbReference>
<dbReference type="GO" id="GO:0030246">
    <property type="term" value="F:carbohydrate binding"/>
    <property type="evidence" value="ECO:0007669"/>
    <property type="project" value="UniProtKB-KW"/>
</dbReference>
<dbReference type="SUPFAM" id="SSF49899">
    <property type="entry name" value="Concanavalin A-like lectins/glucanases"/>
    <property type="match status" value="1"/>
</dbReference>
<evidence type="ECO:0000256" key="1">
    <source>
        <dbReference type="ARBA" id="ARBA00022734"/>
    </source>
</evidence>
<protein>
    <recommendedName>
        <fullName evidence="2">Galectin domain-containing protein</fullName>
    </recommendedName>
</protein>
<dbReference type="InterPro" id="IPR013320">
    <property type="entry name" value="ConA-like_dom_sf"/>
</dbReference>
<reference evidence="3 4" key="1">
    <citation type="submission" date="2020-08" db="EMBL/GenBank/DDBJ databases">
        <authorList>
            <person name="Koutsovoulos G."/>
            <person name="Danchin GJ E."/>
        </authorList>
    </citation>
    <scope>NUCLEOTIDE SEQUENCE [LARGE SCALE GENOMIC DNA]</scope>
</reference>
<name>A0A6V7X4N5_MELEN</name>
<comment type="caution">
    <text evidence="3">The sequence shown here is derived from an EMBL/GenBank/DDBJ whole genome shotgun (WGS) entry which is preliminary data.</text>
</comment>
<proteinExistence type="predicted"/>
<dbReference type="EMBL" id="CAJEWN010001093">
    <property type="protein sequence ID" value="CAD2194212.1"/>
    <property type="molecule type" value="Genomic_DNA"/>
</dbReference>
<evidence type="ECO:0000313" key="3">
    <source>
        <dbReference type="EMBL" id="CAD2194212.1"/>
    </source>
</evidence>
<accession>A0A6V7X4N5</accession>
<evidence type="ECO:0000259" key="2">
    <source>
        <dbReference type="PROSITE" id="PS51304"/>
    </source>
</evidence>